<gene>
    <name evidence="1" type="ORF">B0H15DRAFT_793347</name>
</gene>
<name>A0AAD6TPU4_9AGAR</name>
<comment type="caution">
    <text evidence="1">The sequence shown here is derived from an EMBL/GenBank/DDBJ whole genome shotgun (WGS) entry which is preliminary data.</text>
</comment>
<proteinExistence type="predicted"/>
<accession>A0AAD6TPU4</accession>
<dbReference type="EMBL" id="JARJCN010000126">
    <property type="protein sequence ID" value="KAJ7071745.1"/>
    <property type="molecule type" value="Genomic_DNA"/>
</dbReference>
<dbReference type="AlphaFoldDB" id="A0AAD6TPU4"/>
<keyword evidence="2" id="KW-1185">Reference proteome</keyword>
<organism evidence="1 2">
    <name type="scientific">Mycena belliarum</name>
    <dbReference type="NCBI Taxonomy" id="1033014"/>
    <lineage>
        <taxon>Eukaryota</taxon>
        <taxon>Fungi</taxon>
        <taxon>Dikarya</taxon>
        <taxon>Basidiomycota</taxon>
        <taxon>Agaricomycotina</taxon>
        <taxon>Agaricomycetes</taxon>
        <taxon>Agaricomycetidae</taxon>
        <taxon>Agaricales</taxon>
        <taxon>Marasmiineae</taxon>
        <taxon>Mycenaceae</taxon>
        <taxon>Mycena</taxon>
    </lineage>
</organism>
<evidence type="ECO:0000313" key="1">
    <source>
        <dbReference type="EMBL" id="KAJ7071745.1"/>
    </source>
</evidence>
<reference evidence="1" key="1">
    <citation type="submission" date="2023-03" db="EMBL/GenBank/DDBJ databases">
        <title>Massive genome expansion in bonnet fungi (Mycena s.s.) driven by repeated elements and novel gene families across ecological guilds.</title>
        <authorList>
            <consortium name="Lawrence Berkeley National Laboratory"/>
            <person name="Harder C.B."/>
            <person name="Miyauchi S."/>
            <person name="Viragh M."/>
            <person name="Kuo A."/>
            <person name="Thoen E."/>
            <person name="Andreopoulos B."/>
            <person name="Lu D."/>
            <person name="Skrede I."/>
            <person name="Drula E."/>
            <person name="Henrissat B."/>
            <person name="Morin E."/>
            <person name="Kohler A."/>
            <person name="Barry K."/>
            <person name="LaButti K."/>
            <person name="Morin E."/>
            <person name="Salamov A."/>
            <person name="Lipzen A."/>
            <person name="Mereny Z."/>
            <person name="Hegedus B."/>
            <person name="Baldrian P."/>
            <person name="Stursova M."/>
            <person name="Weitz H."/>
            <person name="Taylor A."/>
            <person name="Grigoriev I.V."/>
            <person name="Nagy L.G."/>
            <person name="Martin F."/>
            <person name="Kauserud H."/>
        </authorList>
    </citation>
    <scope>NUCLEOTIDE SEQUENCE</scope>
    <source>
        <strain evidence="1">CBHHK173m</strain>
    </source>
</reference>
<protein>
    <submittedName>
        <fullName evidence="1">Uncharacterized protein</fullName>
    </submittedName>
</protein>
<evidence type="ECO:0000313" key="2">
    <source>
        <dbReference type="Proteomes" id="UP001222325"/>
    </source>
</evidence>
<sequence>MHLIAENIIKNLIALWTRNFKGLDQGSGEYELPPDIITQIGNACVAAGDTTPAAFGARVPNLATQQHYYTAESYTLFTTLLGPVVLRDRFAKPKYYKHFMELISIFNDCLNLSIDRDYVDNELRARVVKWVQDFEKHYYQYDPARLSTCTLTLHAMLHIPDDILNAGPMWCYWNYVTERFVGYLVRSSKSRKNPYASFARRLREIAQNNLIKVKYQLHRELDLSDRREEESRGHTIESCELYPDICVLRPHTRGPLAAPVLKAVKNYLLRTFEVSENRVSRCIPDEVSHWGKISFTNGGDKIRAAELFAHSEKNMTRDASFIKYSHDIDVNRNYRHKPVLLHREAAYGQLLRIIEFVADLPSAPDDQGRLVDQSRTVWLAVIRPVKILAKSKRLGIPYYLDNNFAPLEVIDVDDISCLVARIPDHEPGRRRWALCERQDAMGVTEELDHVRATTRPEKSRVLAWGIRRLIDRPCY</sequence>
<dbReference type="Proteomes" id="UP001222325">
    <property type="component" value="Unassembled WGS sequence"/>
</dbReference>